<dbReference type="Gene3D" id="2.60.40.10">
    <property type="entry name" value="Immunoglobulins"/>
    <property type="match status" value="1"/>
</dbReference>
<dbReference type="Proteomes" id="UP000281955">
    <property type="component" value="Unassembled WGS sequence"/>
</dbReference>
<evidence type="ECO:0000313" key="2">
    <source>
        <dbReference type="EMBL" id="RKS73754.1"/>
    </source>
</evidence>
<comment type="caution">
    <text evidence="2">The sequence shown here is derived from an EMBL/GenBank/DDBJ whole genome shotgun (WGS) entry which is preliminary data.</text>
</comment>
<keyword evidence="1" id="KW-0732">Signal</keyword>
<keyword evidence="3" id="KW-1185">Reference proteome</keyword>
<organism evidence="2 3">
    <name type="scientific">Motilibacter peucedani</name>
    <dbReference type="NCBI Taxonomy" id="598650"/>
    <lineage>
        <taxon>Bacteria</taxon>
        <taxon>Bacillati</taxon>
        <taxon>Actinomycetota</taxon>
        <taxon>Actinomycetes</taxon>
        <taxon>Motilibacterales</taxon>
        <taxon>Motilibacteraceae</taxon>
        <taxon>Motilibacter</taxon>
    </lineage>
</organism>
<feature type="signal peptide" evidence="1">
    <location>
        <begin position="1"/>
        <end position="22"/>
    </location>
</feature>
<dbReference type="InterPro" id="IPR006311">
    <property type="entry name" value="TAT_signal"/>
</dbReference>
<dbReference type="InParanoid" id="A0A420XNJ2"/>
<evidence type="ECO:0000313" key="3">
    <source>
        <dbReference type="Proteomes" id="UP000281955"/>
    </source>
</evidence>
<name>A0A420XNJ2_9ACTN</name>
<dbReference type="InterPro" id="IPR013783">
    <property type="entry name" value="Ig-like_fold"/>
</dbReference>
<accession>A0A420XNJ2</accession>
<sequence>MLRTRRLLGLVSGLLALLCALAASVAVPPAAHAESSRLVSFLALYSAPGDFVGGGVPRLYAAPHAEFSTYSEGPSYVEVRAQNPATPTYVDDVSVVLAAPAGHALVPGVFPRIASDEVSAGLPRLLVTGNGRGCRVTGGTLSIRDVAFAADGSVQRLWLSFVQYCDGVDTPLYGELKLNELVTGVVTAPDALAFPSGTKDTDFGDAAVWVLGADGLPLDVGSAAVEGPAASEFSLHSYGCSADGYAGAGCRVGVRFAPRSTGQRDAALHLVTSAGDVDVPLAGVLRPGTTALTWRTGARTLLGAAPSGAVTPPAYQFLPYQSGGTTHFQISTAPDENYSYWSLDLTAPDAGPLEVGGYEIGDGRAALSLSHASSGCDVAAGHVEVTQAVYDPVYGTLRHAALTVSGVCQAGGPQVFLDLQYEALGARDTEVDGPAVLPGWPGSVVGTGSAAWDGRTLALRLGKARAHAAAEVSVVGADGDALALGTVRLTASGNATLRPAHRLRTTIHTGDVVEVRVGGAVVLRTLLRTR</sequence>
<dbReference type="RefSeq" id="WP_121193575.1">
    <property type="nucleotide sequence ID" value="NZ_RBWV01000012.1"/>
</dbReference>
<dbReference type="OrthoDB" id="3685630at2"/>
<gene>
    <name evidence="2" type="ORF">CLV35_2245</name>
</gene>
<protein>
    <submittedName>
        <fullName evidence="2">Uncharacterized protein</fullName>
    </submittedName>
</protein>
<reference evidence="2 3" key="1">
    <citation type="submission" date="2018-10" db="EMBL/GenBank/DDBJ databases">
        <title>Genomic Encyclopedia of Archaeal and Bacterial Type Strains, Phase II (KMG-II): from individual species to whole genera.</title>
        <authorList>
            <person name="Goeker M."/>
        </authorList>
    </citation>
    <scope>NUCLEOTIDE SEQUENCE [LARGE SCALE GENOMIC DNA]</scope>
    <source>
        <strain evidence="2 3">RP-AC37</strain>
    </source>
</reference>
<dbReference type="PROSITE" id="PS51318">
    <property type="entry name" value="TAT"/>
    <property type="match status" value="1"/>
</dbReference>
<dbReference type="AlphaFoldDB" id="A0A420XNJ2"/>
<dbReference type="EMBL" id="RBWV01000012">
    <property type="protein sequence ID" value="RKS73754.1"/>
    <property type="molecule type" value="Genomic_DNA"/>
</dbReference>
<evidence type="ECO:0000256" key="1">
    <source>
        <dbReference type="SAM" id="SignalP"/>
    </source>
</evidence>
<dbReference type="GO" id="GO:0005975">
    <property type="term" value="P:carbohydrate metabolic process"/>
    <property type="evidence" value="ECO:0007669"/>
    <property type="project" value="UniProtKB-ARBA"/>
</dbReference>
<proteinExistence type="predicted"/>
<feature type="chain" id="PRO_5038808386" evidence="1">
    <location>
        <begin position="23"/>
        <end position="530"/>
    </location>
</feature>